<accession>A0AAQ3MKC2</accession>
<feature type="region of interest" description="Disordered" evidence="1">
    <location>
        <begin position="127"/>
        <end position="167"/>
    </location>
</feature>
<dbReference type="Proteomes" id="UP001374535">
    <property type="component" value="Chromosome 10"/>
</dbReference>
<evidence type="ECO:0000256" key="1">
    <source>
        <dbReference type="SAM" id="MobiDB-lite"/>
    </source>
</evidence>
<keyword evidence="3" id="KW-1185">Reference proteome</keyword>
<dbReference type="EMBL" id="CP144691">
    <property type="protein sequence ID" value="WVY92717.1"/>
    <property type="molecule type" value="Genomic_DNA"/>
</dbReference>
<feature type="compositionally biased region" description="Basic and acidic residues" evidence="1">
    <location>
        <begin position="138"/>
        <end position="152"/>
    </location>
</feature>
<organism evidence="2 3">
    <name type="scientific">Vigna mungo</name>
    <name type="common">Black gram</name>
    <name type="synonym">Phaseolus mungo</name>
    <dbReference type="NCBI Taxonomy" id="3915"/>
    <lineage>
        <taxon>Eukaryota</taxon>
        <taxon>Viridiplantae</taxon>
        <taxon>Streptophyta</taxon>
        <taxon>Embryophyta</taxon>
        <taxon>Tracheophyta</taxon>
        <taxon>Spermatophyta</taxon>
        <taxon>Magnoliopsida</taxon>
        <taxon>eudicotyledons</taxon>
        <taxon>Gunneridae</taxon>
        <taxon>Pentapetalae</taxon>
        <taxon>rosids</taxon>
        <taxon>fabids</taxon>
        <taxon>Fabales</taxon>
        <taxon>Fabaceae</taxon>
        <taxon>Papilionoideae</taxon>
        <taxon>50 kb inversion clade</taxon>
        <taxon>NPAAA clade</taxon>
        <taxon>indigoferoid/millettioid clade</taxon>
        <taxon>Phaseoleae</taxon>
        <taxon>Vigna</taxon>
    </lineage>
</organism>
<gene>
    <name evidence="2" type="ORF">V8G54_031805</name>
</gene>
<feature type="compositionally biased region" description="Acidic residues" evidence="1">
    <location>
        <begin position="1"/>
        <end position="14"/>
    </location>
</feature>
<feature type="compositionally biased region" description="Acidic residues" evidence="1">
    <location>
        <begin position="153"/>
        <end position="167"/>
    </location>
</feature>
<sequence>MVQGECEEEGVDLVEGDREEQAEGMVEVQCEEEGGVTVEGDKMTENVVVDEERVQADDVVEGHIETEDACDVRSWTSSGKDDDGNDEVNYECMEGLVNVNVDCDLEEDVGDGGADWFCNVQVDVQSDDSDVDDGINSDIDRGLSDDEWKSDELDSGAESDAQDDEEEGYGKFVTFCMPKSMVDYKWDLGTYFA</sequence>
<name>A0AAQ3MKC2_VIGMU</name>
<feature type="region of interest" description="Disordered" evidence="1">
    <location>
        <begin position="1"/>
        <end position="43"/>
    </location>
</feature>
<evidence type="ECO:0000313" key="2">
    <source>
        <dbReference type="EMBL" id="WVY92717.1"/>
    </source>
</evidence>
<protein>
    <submittedName>
        <fullName evidence="2">Uncharacterized protein</fullName>
    </submittedName>
</protein>
<proteinExistence type="predicted"/>
<feature type="non-terminal residue" evidence="2">
    <location>
        <position position="193"/>
    </location>
</feature>
<dbReference type="AlphaFoldDB" id="A0AAQ3MKC2"/>
<evidence type="ECO:0000313" key="3">
    <source>
        <dbReference type="Proteomes" id="UP001374535"/>
    </source>
</evidence>
<reference evidence="2 3" key="1">
    <citation type="journal article" date="2023" name="Life. Sci Alliance">
        <title>Evolutionary insights into 3D genome organization and epigenetic landscape of Vigna mungo.</title>
        <authorList>
            <person name="Junaid A."/>
            <person name="Singh B."/>
            <person name="Bhatia S."/>
        </authorList>
    </citation>
    <scope>NUCLEOTIDE SEQUENCE [LARGE SCALE GENOMIC DNA]</scope>
    <source>
        <strain evidence="2">Urdbean</strain>
    </source>
</reference>